<comment type="cofactor">
    <cofactor evidence="12">
        <name>Mg(2+)</name>
        <dbReference type="ChEBI" id="CHEBI:18420"/>
    </cofactor>
</comment>
<dbReference type="RefSeq" id="WP_370397522.1">
    <property type="nucleotide sequence ID" value="NZ_JALBUT010000009.1"/>
</dbReference>
<feature type="transmembrane region" description="Helical" evidence="12">
    <location>
        <begin position="137"/>
        <end position="158"/>
    </location>
</feature>
<evidence type="ECO:0000256" key="4">
    <source>
        <dbReference type="ARBA" id="ARBA00022679"/>
    </source>
</evidence>
<reference evidence="14 15" key="1">
    <citation type="submission" date="2022-03" db="EMBL/GenBank/DDBJ databases">
        <title>Novel taxa within the pig intestine.</title>
        <authorList>
            <person name="Wylensek D."/>
            <person name="Bishof K."/>
            <person name="Afrizal A."/>
            <person name="Clavel T."/>
        </authorList>
    </citation>
    <scope>NUCLEOTIDE SEQUENCE [LARGE SCALE GENOMIC DNA]</scope>
    <source>
        <strain evidence="14 15">CLA-KB-P66</strain>
    </source>
</reference>
<name>A0ABU4WKZ4_9BACT</name>
<organism evidence="14 15">
    <name type="scientific">Intestinicryptomonas porci</name>
    <dbReference type="NCBI Taxonomy" id="2926320"/>
    <lineage>
        <taxon>Bacteria</taxon>
        <taxon>Pseudomonadati</taxon>
        <taxon>Verrucomicrobiota</taxon>
        <taxon>Opitutia</taxon>
        <taxon>Opitutales</taxon>
        <taxon>Intestinicryptomonaceae</taxon>
        <taxon>Intestinicryptomonas</taxon>
    </lineage>
</organism>
<feature type="transmembrane region" description="Helical" evidence="12">
    <location>
        <begin position="244"/>
        <end position="264"/>
    </location>
</feature>
<keyword evidence="6 12" id="KW-0133">Cell shape</keyword>
<comment type="similarity">
    <text evidence="2 12">Belongs to the glycosyltransferase 4 family. MraY subfamily.</text>
</comment>
<evidence type="ECO:0000256" key="8">
    <source>
        <dbReference type="ARBA" id="ARBA00022989"/>
    </source>
</evidence>
<evidence type="ECO:0000256" key="11">
    <source>
        <dbReference type="ARBA" id="ARBA00023316"/>
    </source>
</evidence>
<protein>
    <recommendedName>
        <fullName evidence="12 13">Phospho-N-acetylmuramoyl-pentapeptide-transferase</fullName>
        <ecNumber evidence="12 13">2.7.8.13</ecNumber>
    </recommendedName>
    <alternativeName>
        <fullName evidence="12">UDP-MurNAc-pentapeptide phosphotransferase</fullName>
    </alternativeName>
</protein>
<accession>A0ABU4WKZ4</accession>
<dbReference type="CDD" id="cd06852">
    <property type="entry name" value="GT_MraY"/>
    <property type="match status" value="1"/>
</dbReference>
<keyword evidence="11 12" id="KW-0961">Cell wall biogenesis/degradation</keyword>
<comment type="subcellular location">
    <subcellularLocation>
        <location evidence="12">Cell membrane</location>
        <topology evidence="12">Multi-pass membrane protein</topology>
    </subcellularLocation>
    <subcellularLocation>
        <location evidence="1">Membrane</location>
        <topology evidence="1">Multi-pass membrane protein</topology>
    </subcellularLocation>
</comment>
<keyword evidence="4 12" id="KW-0808">Transferase</keyword>
<keyword evidence="3 12" id="KW-0132">Cell division</keyword>
<feature type="transmembrane region" description="Helical" evidence="12">
    <location>
        <begin position="77"/>
        <end position="94"/>
    </location>
</feature>
<dbReference type="Pfam" id="PF00953">
    <property type="entry name" value="Glycos_transf_4"/>
    <property type="match status" value="1"/>
</dbReference>
<evidence type="ECO:0000256" key="10">
    <source>
        <dbReference type="ARBA" id="ARBA00023306"/>
    </source>
</evidence>
<feature type="transmembrane region" description="Helical" evidence="12">
    <location>
        <begin position="100"/>
        <end position="117"/>
    </location>
</feature>
<evidence type="ECO:0000256" key="6">
    <source>
        <dbReference type="ARBA" id="ARBA00022960"/>
    </source>
</evidence>
<dbReference type="PANTHER" id="PTHR22926:SF5">
    <property type="entry name" value="PHOSPHO-N-ACETYLMURAMOYL-PENTAPEPTIDE-TRANSFERASE HOMOLOG"/>
    <property type="match status" value="1"/>
</dbReference>
<evidence type="ECO:0000256" key="12">
    <source>
        <dbReference type="HAMAP-Rule" id="MF_00038"/>
    </source>
</evidence>
<evidence type="ECO:0000313" key="15">
    <source>
        <dbReference type="Proteomes" id="UP001275932"/>
    </source>
</evidence>
<dbReference type="NCBIfam" id="TIGR00445">
    <property type="entry name" value="mraY"/>
    <property type="match status" value="1"/>
</dbReference>
<evidence type="ECO:0000256" key="2">
    <source>
        <dbReference type="ARBA" id="ARBA00005583"/>
    </source>
</evidence>
<evidence type="ECO:0000256" key="5">
    <source>
        <dbReference type="ARBA" id="ARBA00022692"/>
    </source>
</evidence>
<dbReference type="HAMAP" id="MF_00038">
    <property type="entry name" value="MraY"/>
    <property type="match status" value="1"/>
</dbReference>
<keyword evidence="12" id="KW-1003">Cell membrane</keyword>
<feature type="transmembrane region" description="Helical" evidence="12">
    <location>
        <begin position="344"/>
        <end position="363"/>
    </location>
</feature>
<comment type="catalytic activity">
    <reaction evidence="12">
        <text>UDP-N-acetyl-alpha-D-muramoyl-L-alanyl-gamma-D-glutamyl-meso-2,6-diaminopimeloyl-D-alanyl-D-alanine + di-trans,octa-cis-undecaprenyl phosphate = di-trans,octa-cis-undecaprenyl diphospho-N-acetyl-alpha-D-muramoyl-L-alanyl-D-glutamyl-meso-2,6-diaminopimeloyl-D-alanyl-D-alanine + UMP</text>
        <dbReference type="Rhea" id="RHEA:28386"/>
        <dbReference type="ChEBI" id="CHEBI:57865"/>
        <dbReference type="ChEBI" id="CHEBI:60392"/>
        <dbReference type="ChEBI" id="CHEBI:61386"/>
        <dbReference type="ChEBI" id="CHEBI:61387"/>
        <dbReference type="EC" id="2.7.8.13"/>
    </reaction>
</comment>
<keyword evidence="7 12" id="KW-0573">Peptidoglycan synthesis</keyword>
<dbReference type="Proteomes" id="UP001275932">
    <property type="component" value="Unassembled WGS sequence"/>
</dbReference>
<dbReference type="EMBL" id="JALBUT010000009">
    <property type="protein sequence ID" value="MDX8416069.1"/>
    <property type="molecule type" value="Genomic_DNA"/>
</dbReference>
<keyword evidence="10 12" id="KW-0131">Cell cycle</keyword>
<evidence type="ECO:0000256" key="3">
    <source>
        <dbReference type="ARBA" id="ARBA00022618"/>
    </source>
</evidence>
<feature type="transmembrane region" description="Helical" evidence="12">
    <location>
        <begin position="201"/>
        <end position="224"/>
    </location>
</feature>
<gene>
    <name evidence="12 14" type="primary">mraY</name>
    <name evidence="14" type="ORF">MOX91_07765</name>
</gene>
<feature type="transmembrane region" description="Helical" evidence="12">
    <location>
        <begin position="164"/>
        <end position="189"/>
    </location>
</feature>
<keyword evidence="15" id="KW-1185">Reference proteome</keyword>
<comment type="function">
    <text evidence="12">Catalyzes the initial step of the lipid cycle reactions in the biosynthesis of the cell wall peptidoglycan: transfers peptidoglycan precursor phospho-MurNAc-pentapeptide from UDP-MurNAc-pentapeptide onto the lipid carrier undecaprenyl phosphate, yielding undecaprenyl-pyrophosphoryl-MurNAc-pentapeptide, known as lipid I.</text>
</comment>
<keyword evidence="5 12" id="KW-0812">Transmembrane</keyword>
<dbReference type="InterPro" id="IPR000715">
    <property type="entry name" value="Glycosyl_transferase_4"/>
</dbReference>
<feature type="transmembrane region" description="Helical" evidence="12">
    <location>
        <begin position="276"/>
        <end position="304"/>
    </location>
</feature>
<keyword evidence="12" id="KW-0479">Metal-binding</keyword>
<dbReference type="PROSITE" id="PS01348">
    <property type="entry name" value="MRAY_2"/>
    <property type="match status" value="1"/>
</dbReference>
<evidence type="ECO:0000313" key="14">
    <source>
        <dbReference type="EMBL" id="MDX8416069.1"/>
    </source>
</evidence>
<evidence type="ECO:0000256" key="13">
    <source>
        <dbReference type="NCBIfam" id="TIGR00445"/>
    </source>
</evidence>
<dbReference type="InterPro" id="IPR018480">
    <property type="entry name" value="PNAcMuramoyl-5peptid_Trfase_CS"/>
</dbReference>
<dbReference type="InterPro" id="IPR003524">
    <property type="entry name" value="PNAcMuramoyl-5peptid_Trfase"/>
</dbReference>
<keyword evidence="9 12" id="KW-0472">Membrane</keyword>
<feature type="transmembrane region" description="Helical" evidence="12">
    <location>
        <begin position="20"/>
        <end position="40"/>
    </location>
</feature>
<keyword evidence="12" id="KW-0460">Magnesium</keyword>
<dbReference type="PANTHER" id="PTHR22926">
    <property type="entry name" value="PHOSPHO-N-ACETYLMURAMOYL-PENTAPEPTIDE-TRANSFERASE"/>
    <property type="match status" value="1"/>
</dbReference>
<comment type="pathway">
    <text evidence="12">Cell wall biogenesis; peptidoglycan biosynthesis.</text>
</comment>
<evidence type="ECO:0000256" key="7">
    <source>
        <dbReference type="ARBA" id="ARBA00022984"/>
    </source>
</evidence>
<sequence>MLHYISNLESVWGPFRLFNYLSFRCVLAAVTAFLIAFAFAPRVIRFFRAKKAFQIQRNAEIMGKTAELHSWKEGTPCMGGLIIFAGVMVSALLWCKINTMVVAALSVYAILTATGFADDYLKLLKGNSNGIKGKTKIFWQITASATAGAILFTNPAYAQSMQELWLPFVKTCVWVMPIIVAIAFLALVISSSSNALNLTDGLDGLATGCTISVVLAYGIFAYVTGNQIAAEYLSLGYIPNCGELAVLCCTILGAAMAFLWFNCYPAYIWMGDTGSLGLGGIIGVIAFMVHQPITLILVGGVFVMETMSVIIQTRYYKLTGGKRIFRKSPIHHHFEEGGWKETQVVIRFWILSLIFALAGLATLKLR</sequence>
<keyword evidence="8 12" id="KW-1133">Transmembrane helix</keyword>
<dbReference type="EC" id="2.7.8.13" evidence="12 13"/>
<comment type="caution">
    <text evidence="14">The sequence shown here is derived from an EMBL/GenBank/DDBJ whole genome shotgun (WGS) entry which is preliminary data.</text>
</comment>
<proteinExistence type="inferred from homology"/>
<evidence type="ECO:0000256" key="1">
    <source>
        <dbReference type="ARBA" id="ARBA00004141"/>
    </source>
</evidence>
<dbReference type="GO" id="GO:0016740">
    <property type="term" value="F:transferase activity"/>
    <property type="evidence" value="ECO:0007669"/>
    <property type="project" value="UniProtKB-KW"/>
</dbReference>
<evidence type="ECO:0000256" key="9">
    <source>
        <dbReference type="ARBA" id="ARBA00023136"/>
    </source>
</evidence>